<sequence length="386" mass="42050">MPSFELRWPQRPRFIPTLTSLLLAAVCASSLAATPTVQKTSATKHKHKPAKAKHRLAAPSPLPGPSYAQRADVMLAAEDMAQRRNLDPAWVRQTLAQAHYIPAIAKAVTPPAVGVAKNWQAYRSRFVEPIRIQAGVAFWHTHRDELVRAQAQTGVPAEIIVGILGVETLYGQQSGNYRVIDALTTLAFDFPTSHPRAAQRSAYFKDELEQFLSLCSRSSRDPLGIKGSYAGAMGWPQFMPSSWVKYALDFDADGVVDLMNSPADAIGSVANYFKAYGWQTGLATHFPVALDVSRLDMDALLAPDILPTFSVASFQAKGAVLTGEALQHTGKLALIELQMGNAPPMYVAGTDNFYVITRYNWSSYYAMAVIELGQAVKQAMSAASGH</sequence>
<keyword evidence="2" id="KW-0732">Signal</keyword>
<evidence type="ECO:0000313" key="5">
    <source>
        <dbReference type="Proteomes" id="UP000824366"/>
    </source>
</evidence>
<evidence type="ECO:0000256" key="2">
    <source>
        <dbReference type="SAM" id="SignalP"/>
    </source>
</evidence>
<feature type="signal peptide" evidence="2">
    <location>
        <begin position="1"/>
        <end position="32"/>
    </location>
</feature>
<dbReference type="Pfam" id="PF13406">
    <property type="entry name" value="SLT_2"/>
    <property type="match status" value="1"/>
</dbReference>
<dbReference type="NCBIfam" id="TIGR02282">
    <property type="entry name" value="MltB"/>
    <property type="match status" value="1"/>
</dbReference>
<feature type="compositionally biased region" description="Basic residues" evidence="1">
    <location>
        <begin position="42"/>
        <end position="56"/>
    </location>
</feature>
<dbReference type="PANTHER" id="PTHR30163:SF9">
    <property type="entry name" value="MEMBRANE-BOUND LYTIC MUREIN TRANSGLYCOSYLASE B"/>
    <property type="match status" value="1"/>
</dbReference>
<protein>
    <submittedName>
        <fullName evidence="4">Membrane-bound lytic murein transglycosylase B</fullName>
    </submittedName>
</protein>
<dbReference type="Gene3D" id="1.10.530.10">
    <property type="match status" value="1"/>
</dbReference>
<dbReference type="Proteomes" id="UP000824366">
    <property type="component" value="Chromosome"/>
</dbReference>
<evidence type="ECO:0000259" key="3">
    <source>
        <dbReference type="Pfam" id="PF13406"/>
    </source>
</evidence>
<gene>
    <name evidence="4" type="ORF">MIZ03_2014</name>
</gene>
<feature type="domain" description="Transglycosylase SLT" evidence="3">
    <location>
        <begin position="76"/>
        <end position="374"/>
    </location>
</feature>
<dbReference type="InterPro" id="IPR023346">
    <property type="entry name" value="Lysozyme-like_dom_sf"/>
</dbReference>
<dbReference type="InterPro" id="IPR031304">
    <property type="entry name" value="SLT_2"/>
</dbReference>
<dbReference type="InterPro" id="IPR043426">
    <property type="entry name" value="MltB-like"/>
</dbReference>
<keyword evidence="5" id="KW-1185">Reference proteome</keyword>
<proteinExistence type="predicted"/>
<reference evidence="4 5" key="1">
    <citation type="journal article" date="2021" name="Microbiol. Spectr.">
        <title>A Single Bacterium Capable of Oxidation and Reduction of Iron at Circumneutral pH.</title>
        <authorList>
            <person name="Kato S."/>
            <person name="Ohkuma M."/>
        </authorList>
    </citation>
    <scope>NUCLEOTIDE SEQUENCE [LARGE SCALE GENOMIC DNA]</scope>
    <source>
        <strain evidence="4 5">MIZ03</strain>
    </source>
</reference>
<name>A0ABM7MLL1_9BURK</name>
<dbReference type="CDD" id="cd13399">
    <property type="entry name" value="Slt35-like"/>
    <property type="match status" value="1"/>
</dbReference>
<evidence type="ECO:0000313" key="4">
    <source>
        <dbReference type="EMBL" id="BCO27127.1"/>
    </source>
</evidence>
<dbReference type="InterPro" id="IPR011757">
    <property type="entry name" value="Lytic_transglycosylase_MltB"/>
</dbReference>
<dbReference type="EMBL" id="AP024238">
    <property type="protein sequence ID" value="BCO27127.1"/>
    <property type="molecule type" value="Genomic_DNA"/>
</dbReference>
<dbReference type="Gene3D" id="1.10.8.350">
    <property type="entry name" value="Bacterial muramidase"/>
    <property type="match status" value="1"/>
</dbReference>
<accession>A0ABM7MLL1</accession>
<feature type="chain" id="PRO_5046688632" evidence="2">
    <location>
        <begin position="33"/>
        <end position="386"/>
    </location>
</feature>
<dbReference type="SUPFAM" id="SSF53955">
    <property type="entry name" value="Lysozyme-like"/>
    <property type="match status" value="1"/>
</dbReference>
<organism evidence="4 5">
    <name type="scientific">Rhodoferax lithotrophicus</name>
    <dbReference type="NCBI Taxonomy" id="2798804"/>
    <lineage>
        <taxon>Bacteria</taxon>
        <taxon>Pseudomonadati</taxon>
        <taxon>Pseudomonadota</taxon>
        <taxon>Betaproteobacteria</taxon>
        <taxon>Burkholderiales</taxon>
        <taxon>Comamonadaceae</taxon>
        <taxon>Rhodoferax</taxon>
    </lineage>
</organism>
<dbReference type="RefSeq" id="WP_223911677.1">
    <property type="nucleotide sequence ID" value="NZ_AP024238.1"/>
</dbReference>
<evidence type="ECO:0000256" key="1">
    <source>
        <dbReference type="SAM" id="MobiDB-lite"/>
    </source>
</evidence>
<dbReference type="PANTHER" id="PTHR30163">
    <property type="entry name" value="MEMBRANE-BOUND LYTIC MUREIN TRANSGLYCOSYLASE B"/>
    <property type="match status" value="1"/>
</dbReference>
<feature type="region of interest" description="Disordered" evidence="1">
    <location>
        <begin position="36"/>
        <end position="63"/>
    </location>
</feature>